<proteinExistence type="predicted"/>
<name>A0A645G9X1_9ZZZZ</name>
<comment type="caution">
    <text evidence="1">The sequence shown here is derived from an EMBL/GenBank/DDBJ whole genome shotgun (WGS) entry which is preliminary data.</text>
</comment>
<gene>
    <name evidence="1" type="ORF">SDC9_170311</name>
</gene>
<dbReference type="AlphaFoldDB" id="A0A645G9X1"/>
<dbReference type="EMBL" id="VSSQ01071280">
    <property type="protein sequence ID" value="MPN22926.1"/>
    <property type="molecule type" value="Genomic_DNA"/>
</dbReference>
<accession>A0A645G9X1</accession>
<protein>
    <submittedName>
        <fullName evidence="1">Uncharacterized protein</fullName>
    </submittedName>
</protein>
<reference evidence="1" key="1">
    <citation type="submission" date="2019-08" db="EMBL/GenBank/DDBJ databases">
        <authorList>
            <person name="Kucharzyk K."/>
            <person name="Murdoch R.W."/>
            <person name="Higgins S."/>
            <person name="Loffler F."/>
        </authorList>
    </citation>
    <scope>NUCLEOTIDE SEQUENCE</scope>
</reference>
<organism evidence="1">
    <name type="scientific">bioreactor metagenome</name>
    <dbReference type="NCBI Taxonomy" id="1076179"/>
    <lineage>
        <taxon>unclassified sequences</taxon>
        <taxon>metagenomes</taxon>
        <taxon>ecological metagenomes</taxon>
    </lineage>
</organism>
<evidence type="ECO:0000313" key="1">
    <source>
        <dbReference type="EMBL" id="MPN22926.1"/>
    </source>
</evidence>
<sequence>MNDIINFENTIKESLPFSITDTLATKIMMVVFGCVPAYDRNFSATLKPMSFGKDSLEYIYKFYQKNNGLLDEKQKELKTVSVEGGLTDYTYTMAKIIDVIGFHVKEELNIKEEKQKDLGKWEEKEKKREAKEQRLINWLKGLKPELKDC</sequence>